<dbReference type="AlphaFoldDB" id="A0A0S3RN92"/>
<sequence>MFSFLKEAIKLGYRTLCTTTSQSSNKSVKEEFTQVNPCRTSNKSVKEEFIQVNPCRSNVELDTKEFCKESRLLNPIATSRSRKTSPK</sequence>
<evidence type="ECO:0000313" key="2">
    <source>
        <dbReference type="Proteomes" id="UP000291084"/>
    </source>
</evidence>
<proteinExistence type="predicted"/>
<protein>
    <submittedName>
        <fullName evidence="1">Uncharacterized protein</fullName>
    </submittedName>
</protein>
<keyword evidence="2" id="KW-1185">Reference proteome</keyword>
<evidence type="ECO:0000313" key="1">
    <source>
        <dbReference type="EMBL" id="BAT81992.1"/>
    </source>
</evidence>
<accession>A0A0S3RN92</accession>
<name>A0A0S3RN92_PHAAN</name>
<organism evidence="1 2">
    <name type="scientific">Vigna angularis var. angularis</name>
    <dbReference type="NCBI Taxonomy" id="157739"/>
    <lineage>
        <taxon>Eukaryota</taxon>
        <taxon>Viridiplantae</taxon>
        <taxon>Streptophyta</taxon>
        <taxon>Embryophyta</taxon>
        <taxon>Tracheophyta</taxon>
        <taxon>Spermatophyta</taxon>
        <taxon>Magnoliopsida</taxon>
        <taxon>eudicotyledons</taxon>
        <taxon>Gunneridae</taxon>
        <taxon>Pentapetalae</taxon>
        <taxon>rosids</taxon>
        <taxon>fabids</taxon>
        <taxon>Fabales</taxon>
        <taxon>Fabaceae</taxon>
        <taxon>Papilionoideae</taxon>
        <taxon>50 kb inversion clade</taxon>
        <taxon>NPAAA clade</taxon>
        <taxon>indigoferoid/millettioid clade</taxon>
        <taxon>Phaseoleae</taxon>
        <taxon>Vigna</taxon>
    </lineage>
</organism>
<reference evidence="1 2" key="1">
    <citation type="journal article" date="2015" name="Sci. Rep.">
        <title>The power of single molecule real-time sequencing technology in the de novo assembly of a eukaryotic genome.</title>
        <authorList>
            <person name="Sakai H."/>
            <person name="Naito K."/>
            <person name="Ogiso-Tanaka E."/>
            <person name="Takahashi Y."/>
            <person name="Iseki K."/>
            <person name="Muto C."/>
            <person name="Satou K."/>
            <person name="Teruya K."/>
            <person name="Shiroma A."/>
            <person name="Shimoji M."/>
            <person name="Hirano T."/>
            <person name="Itoh T."/>
            <person name="Kaga A."/>
            <person name="Tomooka N."/>
        </authorList>
    </citation>
    <scope>NUCLEOTIDE SEQUENCE [LARGE SCALE GENOMIC DNA]</scope>
    <source>
        <strain evidence="2">cv. Shumari</strain>
    </source>
</reference>
<gene>
    <name evidence="1" type="primary">Vigan.03G192100</name>
    <name evidence="1" type="ORF">VIGAN_03192100</name>
</gene>
<dbReference type="EMBL" id="AP015036">
    <property type="protein sequence ID" value="BAT81992.1"/>
    <property type="molecule type" value="Genomic_DNA"/>
</dbReference>
<dbReference type="Proteomes" id="UP000291084">
    <property type="component" value="Chromosome 3"/>
</dbReference>